<name>A0A7W8G784_9SPIR</name>
<dbReference type="Proteomes" id="UP000518887">
    <property type="component" value="Unassembled WGS sequence"/>
</dbReference>
<dbReference type="RefSeq" id="WP_184656998.1">
    <property type="nucleotide sequence ID" value="NZ_CP031518.1"/>
</dbReference>
<evidence type="ECO:0008006" key="3">
    <source>
        <dbReference type="Google" id="ProtNLM"/>
    </source>
</evidence>
<reference evidence="1 2" key="1">
    <citation type="submission" date="2020-08" db="EMBL/GenBank/DDBJ databases">
        <title>Genomic Encyclopedia of Type Strains, Phase IV (KMG-IV): sequencing the most valuable type-strain genomes for metagenomic binning, comparative biology and taxonomic classification.</title>
        <authorList>
            <person name="Goeker M."/>
        </authorList>
    </citation>
    <scope>NUCLEOTIDE SEQUENCE [LARGE SCALE GENOMIC DNA]</scope>
    <source>
        <strain evidence="1 2">DSM 103462</strain>
    </source>
</reference>
<accession>A0A7W8G784</accession>
<sequence length="63" mass="7109">MTYKVEEVNAGLCTGTLRGAAIEAKINKMAAEGWKFEQYETIIGRCCLIFPRYKAVICFSKEN</sequence>
<keyword evidence="2" id="KW-1185">Reference proteome</keyword>
<protein>
    <recommendedName>
        <fullName evidence="3">DUF4177 domain-containing protein</fullName>
    </recommendedName>
</protein>
<organism evidence="1 2">
    <name type="scientific">Treponema ruminis</name>
    <dbReference type="NCBI Taxonomy" id="744515"/>
    <lineage>
        <taxon>Bacteria</taxon>
        <taxon>Pseudomonadati</taxon>
        <taxon>Spirochaetota</taxon>
        <taxon>Spirochaetia</taxon>
        <taxon>Spirochaetales</taxon>
        <taxon>Treponemataceae</taxon>
        <taxon>Treponema</taxon>
    </lineage>
</organism>
<evidence type="ECO:0000313" key="2">
    <source>
        <dbReference type="Proteomes" id="UP000518887"/>
    </source>
</evidence>
<evidence type="ECO:0000313" key="1">
    <source>
        <dbReference type="EMBL" id="MBB5225090.1"/>
    </source>
</evidence>
<proteinExistence type="predicted"/>
<dbReference type="AlphaFoldDB" id="A0A7W8G784"/>
<gene>
    <name evidence="1" type="ORF">HNP76_000430</name>
</gene>
<comment type="caution">
    <text evidence="1">The sequence shown here is derived from an EMBL/GenBank/DDBJ whole genome shotgun (WGS) entry which is preliminary data.</text>
</comment>
<dbReference type="EMBL" id="JACHFQ010000001">
    <property type="protein sequence ID" value="MBB5225090.1"/>
    <property type="molecule type" value="Genomic_DNA"/>
</dbReference>